<gene>
    <name evidence="2" type="ORF">JZM24_07885</name>
</gene>
<proteinExistence type="predicted"/>
<evidence type="ECO:0000313" key="3">
    <source>
        <dbReference type="Proteomes" id="UP000811282"/>
    </source>
</evidence>
<sequence>MHSVTPVVITDLFRDNRIRNINTPQRVSAQWGDVRIPVQNEYLKTYEAFTQGKSKLEYKDASLDDMTTMTLDEYFRYIHEQPGEKKMCIEFANPQPIRESYIIPELCYPRPGESNTLVQQCFVGNRGNVANIHFDKAGHHGLLYQVFGRKRFILFPHAAGKKLLPLTQTSGWKLQNFSEQERREFLQFTGGYEVMLAAVEAFYVPALYWHYADYIEDSMAVRLRFRRPDYITTLLNHLFPDLYTQGILYKLADPARARGEYAPVMDRIIQCATARYTDGREKVAAVRALCKQIYFELYPDEPQQPYSLDLERYCQPPLSHFLDADHPDRPVYQ</sequence>
<organism evidence="2 3">
    <name type="scientific">Candidatus Sodalis endolongispinus</name>
    <dbReference type="NCBI Taxonomy" id="2812662"/>
    <lineage>
        <taxon>Bacteria</taxon>
        <taxon>Pseudomonadati</taxon>
        <taxon>Pseudomonadota</taxon>
        <taxon>Gammaproteobacteria</taxon>
        <taxon>Enterobacterales</taxon>
        <taxon>Bruguierivoracaceae</taxon>
        <taxon>Sodalis</taxon>
    </lineage>
</organism>
<protein>
    <submittedName>
        <fullName evidence="2">Cupin-like domain-containing protein</fullName>
    </submittedName>
</protein>
<dbReference type="Pfam" id="PF13621">
    <property type="entry name" value="Cupin_8"/>
    <property type="match status" value="1"/>
</dbReference>
<evidence type="ECO:0000313" key="2">
    <source>
        <dbReference type="EMBL" id="MBT9432061.1"/>
    </source>
</evidence>
<dbReference type="PANTHER" id="PTHR12461:SF105">
    <property type="entry name" value="HYPOXIA-INDUCIBLE FACTOR 1-ALPHA INHIBITOR"/>
    <property type="match status" value="1"/>
</dbReference>
<comment type="caution">
    <text evidence="2">The sequence shown here is derived from an EMBL/GenBank/DDBJ whole genome shotgun (WGS) entry which is preliminary data.</text>
</comment>
<feature type="domain" description="JmjC" evidence="1">
    <location>
        <begin position="92"/>
        <end position="242"/>
    </location>
</feature>
<name>A0ABS5YAM3_9GAMM</name>
<keyword evidence="3" id="KW-1185">Reference proteome</keyword>
<dbReference type="InterPro" id="IPR003347">
    <property type="entry name" value="JmjC_dom"/>
</dbReference>
<dbReference type="EMBL" id="JAFJYC010000001">
    <property type="protein sequence ID" value="MBT9432061.1"/>
    <property type="molecule type" value="Genomic_DNA"/>
</dbReference>
<reference evidence="2 3" key="1">
    <citation type="journal article" date="2021" name="Genome Biol. Evol.">
        <title>The evolution of interdependence in a four-way mealybug symbiosis.</title>
        <authorList>
            <person name="Garber A.I."/>
            <person name="Kupper M."/>
            <person name="Laetsch D.R."/>
            <person name="Weldon S.R."/>
            <person name="Ladinsky M.S."/>
            <person name="Bjorkman P.J."/>
            <person name="McCutcheon J.P."/>
        </authorList>
    </citation>
    <scope>NUCLEOTIDE SEQUENCE [LARGE SCALE GENOMIC DNA]</scope>
    <source>
        <strain evidence="2">SOD</strain>
    </source>
</reference>
<dbReference type="Proteomes" id="UP000811282">
    <property type="component" value="Unassembled WGS sequence"/>
</dbReference>
<dbReference type="InterPro" id="IPR041667">
    <property type="entry name" value="Cupin_8"/>
</dbReference>
<dbReference type="SUPFAM" id="SSF51197">
    <property type="entry name" value="Clavaminate synthase-like"/>
    <property type="match status" value="1"/>
</dbReference>
<dbReference type="Gene3D" id="2.60.120.650">
    <property type="entry name" value="Cupin"/>
    <property type="match status" value="1"/>
</dbReference>
<dbReference type="PANTHER" id="PTHR12461">
    <property type="entry name" value="HYPOXIA-INDUCIBLE FACTOR 1 ALPHA INHIBITOR-RELATED"/>
    <property type="match status" value="1"/>
</dbReference>
<accession>A0ABS5YAM3</accession>
<dbReference type="PROSITE" id="PS51184">
    <property type="entry name" value="JMJC"/>
    <property type="match status" value="1"/>
</dbReference>
<evidence type="ECO:0000259" key="1">
    <source>
        <dbReference type="PROSITE" id="PS51184"/>
    </source>
</evidence>